<dbReference type="AlphaFoldDB" id="A0A5D3APP9"/>
<feature type="compositionally biased region" description="Low complexity" evidence="1">
    <location>
        <begin position="689"/>
        <end position="698"/>
    </location>
</feature>
<name>A0A5D3APP9_9TREE</name>
<evidence type="ECO:0000313" key="3">
    <source>
        <dbReference type="Proteomes" id="UP000322245"/>
    </source>
</evidence>
<keyword evidence="3" id="KW-1185">Reference proteome</keyword>
<gene>
    <name evidence="2" type="ORF">B9479_007780</name>
</gene>
<feature type="region of interest" description="Disordered" evidence="1">
    <location>
        <begin position="180"/>
        <end position="243"/>
    </location>
</feature>
<reference evidence="2 3" key="1">
    <citation type="submission" date="2017-05" db="EMBL/GenBank/DDBJ databases">
        <title>The Genome Sequence of Tsuchiyaea wingfieldii DSM 27421.</title>
        <authorList>
            <person name="Cuomo C."/>
            <person name="Passer A."/>
            <person name="Billmyre B."/>
            <person name="Heitman J."/>
        </authorList>
    </citation>
    <scope>NUCLEOTIDE SEQUENCE [LARGE SCALE GENOMIC DNA]</scope>
    <source>
        <strain evidence="2 3">DSM 27421</strain>
    </source>
</reference>
<feature type="compositionally biased region" description="Acidic residues" evidence="1">
    <location>
        <begin position="643"/>
        <end position="659"/>
    </location>
</feature>
<dbReference type="EMBL" id="NIDF01000205">
    <property type="protein sequence ID" value="TYJ51646.1"/>
    <property type="molecule type" value="Genomic_DNA"/>
</dbReference>
<sequence length="728" mass="81547">MPSSTEAAAVAKSVPKLNVVIRWSADPQQICRLLSIIKSNPLWRQACFPQSITTVTKLYKIYIDIFLVFCKDDPAIKAAEREGLVQRVKGSGAKNKWEATERFSSRVGNPVRRKIESLKSALKSGTYTSTHKIRPSWKRWGDVPNDIRATFQAEHPYYFQLLELAQSSFNFVLPPRSANVEARQSGRKRKLQPSLDVEDDRGPRVGNHKRPRIAADDSGNDDTEPPASRRNQPPSSVPVLSPRWDRDPQEICRLFDVIRTNDLWRQACFPRGGASASANYKVYIEIFLRVCKDDPVMEVAAREGLVKRLGGGNGGKSRWIATDKFDSQVENPVRTKTSSLMNDFVTGIYQSDHGFHPSWKKWTDMRFAIRDDLQALHPYYFQLRNLLKPSLKVIRKRGLAIEGEAAHVSKSERAAADPSTSRLYEDDCTLEADNGVAPGDTQPISTVPVLSPSWTKKRKTDTYRLLRCIGKSPRWRQTCFGPKGSTSDSSIYKTTCLEIFLFFFKDDPVMTHAETEGLVIKVDGGNGEKPWAATKKFGIIGLVNPVETKLTSLKRDFSAGLYHSHHGFDPNWNSWQDVPDHMTAVLKGKHRYYFKLRSLIDEANPPSVSKNLFGKVDVEAEAKVKRVGKGKRAAVPPHASSSAEEDMTDAGDEDDDTAESEVPKRKDSPAPLPVSVPRKRQRVLPPDSPSRSGSFSPSHRSDSEDSSVVFLEQRNRLDAGEETMANPG</sequence>
<proteinExistence type="predicted"/>
<feature type="region of interest" description="Disordered" evidence="1">
    <location>
        <begin position="624"/>
        <end position="728"/>
    </location>
</feature>
<organism evidence="2 3">
    <name type="scientific">Cryptococcus floricola</name>
    <dbReference type="NCBI Taxonomy" id="2591691"/>
    <lineage>
        <taxon>Eukaryota</taxon>
        <taxon>Fungi</taxon>
        <taxon>Dikarya</taxon>
        <taxon>Basidiomycota</taxon>
        <taxon>Agaricomycotina</taxon>
        <taxon>Tremellomycetes</taxon>
        <taxon>Tremellales</taxon>
        <taxon>Cryptococcaceae</taxon>
        <taxon>Cryptococcus</taxon>
    </lineage>
</organism>
<accession>A0A5D3APP9</accession>
<evidence type="ECO:0000313" key="2">
    <source>
        <dbReference type="EMBL" id="TYJ51646.1"/>
    </source>
</evidence>
<evidence type="ECO:0000256" key="1">
    <source>
        <dbReference type="SAM" id="MobiDB-lite"/>
    </source>
</evidence>
<protein>
    <submittedName>
        <fullName evidence="2">Uncharacterized protein</fullName>
    </submittedName>
</protein>
<comment type="caution">
    <text evidence="2">The sequence shown here is derived from an EMBL/GenBank/DDBJ whole genome shotgun (WGS) entry which is preliminary data.</text>
</comment>
<dbReference type="Proteomes" id="UP000322245">
    <property type="component" value="Unassembled WGS sequence"/>
</dbReference>